<feature type="compositionally biased region" description="Pro residues" evidence="9">
    <location>
        <begin position="82"/>
        <end position="96"/>
    </location>
</feature>
<evidence type="ECO:0000256" key="7">
    <source>
        <dbReference type="ARBA" id="ARBA00062335"/>
    </source>
</evidence>
<dbReference type="GeneTree" id="ENSGT00390000012498"/>
<dbReference type="GO" id="GO:0030864">
    <property type="term" value="C:cortical actin cytoskeleton"/>
    <property type="evidence" value="ECO:0007669"/>
    <property type="project" value="TreeGrafter"/>
</dbReference>
<dbReference type="InterPro" id="IPR002108">
    <property type="entry name" value="ADF-H"/>
</dbReference>
<evidence type="ECO:0000313" key="12">
    <source>
        <dbReference type="Proteomes" id="UP000694412"/>
    </source>
</evidence>
<reference evidence="11" key="3">
    <citation type="submission" date="2025-09" db="UniProtKB">
        <authorList>
            <consortium name="Ensembl"/>
        </authorList>
    </citation>
    <scope>IDENTIFICATION</scope>
</reference>
<evidence type="ECO:0000256" key="9">
    <source>
        <dbReference type="SAM" id="MobiDB-lite"/>
    </source>
</evidence>
<proteinExistence type="inferred from homology"/>
<evidence type="ECO:0000256" key="5">
    <source>
        <dbReference type="ARBA" id="ARBA00038052"/>
    </source>
</evidence>
<dbReference type="Proteomes" id="UP000694412">
    <property type="component" value="Chromosome 11"/>
</dbReference>
<feature type="domain" description="ADF-H" evidence="10">
    <location>
        <begin position="295"/>
        <end position="423"/>
    </location>
</feature>
<dbReference type="GO" id="GO:0051015">
    <property type="term" value="F:actin filament binding"/>
    <property type="evidence" value="ECO:0007669"/>
    <property type="project" value="TreeGrafter"/>
</dbReference>
<keyword evidence="3" id="KW-0009">Actin-binding</keyword>
<keyword evidence="4" id="KW-0206">Cytoskeleton</keyword>
<dbReference type="InterPro" id="IPR029006">
    <property type="entry name" value="ADF-H/Gelsolin-like_dom_sf"/>
</dbReference>
<dbReference type="CDD" id="cd11282">
    <property type="entry name" value="ADF_coactosin_like"/>
    <property type="match status" value="1"/>
</dbReference>
<evidence type="ECO:0000313" key="11">
    <source>
        <dbReference type="Ensembl" id="ENSCJPP00005018097.1"/>
    </source>
</evidence>
<feature type="region of interest" description="Disordered" evidence="9">
    <location>
        <begin position="186"/>
        <end position="238"/>
    </location>
</feature>
<dbReference type="GO" id="GO:0005884">
    <property type="term" value="C:actin filament"/>
    <property type="evidence" value="ECO:0007669"/>
    <property type="project" value="TreeGrafter"/>
</dbReference>
<dbReference type="SUPFAM" id="SSF55753">
    <property type="entry name" value="Actin depolymerizing proteins"/>
    <property type="match status" value="1"/>
</dbReference>
<dbReference type="SMART" id="SM00102">
    <property type="entry name" value="ADF"/>
    <property type="match status" value="1"/>
</dbReference>
<dbReference type="GO" id="GO:0030427">
    <property type="term" value="C:site of polarized growth"/>
    <property type="evidence" value="ECO:0007669"/>
    <property type="project" value="TreeGrafter"/>
</dbReference>
<comment type="function">
    <text evidence="6">Binds to F-actin in a calcium-independent manner. Has no direct effect on actin depolymerization. Acts as a chaperone for ALOX5 (5LO), influencing both its stability and activity in leukotrienes synthesis.</text>
</comment>
<feature type="compositionally biased region" description="Pro residues" evidence="9">
    <location>
        <begin position="201"/>
        <end position="218"/>
    </location>
</feature>
<reference evidence="11" key="2">
    <citation type="submission" date="2025-08" db="UniProtKB">
        <authorList>
            <consortium name="Ensembl"/>
        </authorList>
    </citation>
    <scope>IDENTIFICATION</scope>
</reference>
<protein>
    <recommendedName>
        <fullName evidence="8">Coactosin-like protein</fullName>
    </recommendedName>
</protein>
<dbReference type="PROSITE" id="PS51263">
    <property type="entry name" value="ADF_H"/>
    <property type="match status" value="1"/>
</dbReference>
<evidence type="ECO:0000256" key="2">
    <source>
        <dbReference type="ARBA" id="ARBA00022490"/>
    </source>
</evidence>
<sequence>YCKIQRPGVGGFALRCAGSWVLRLCSTTSGEINSKLGSAQSSRSSPLCLQTAYCCPGVFPALEAEPGRGRSPHPNVAQPRTAAPPPAPGALRPRPPARTAACTARLPLTAVPRGSAALCPAPAGSRTLRRYSRHPTAPVLPAHRAAPCLPLGYLPCARPGSGPRRCSIFLLLLFLLPPAGATQTPLAANTPSAAPRITAPGPSPPALRPPSPASPPPGSCITPGPQEGRARAGSTQPIGSIGAAWGGPVLAAGSARLGWARRCAARCGAAAAAAEGPISAPLRGRQPVSPNVPMATKIDKEACREAYNLVRDDATEVNWVTFKYNGSTIVPGDQGVDYETFKRKCTDDVRLFGFVRFTTGDAMSKRVKFALITWIGEDVSGLQRAKTGTDKTLVKEVVQNFAKEFVISDHKELDEDYIKNELKKAGGANYDAQTE</sequence>
<dbReference type="AlphaFoldDB" id="A0A8C2TS44"/>
<evidence type="ECO:0000256" key="3">
    <source>
        <dbReference type="ARBA" id="ARBA00023203"/>
    </source>
</evidence>
<organism evidence="11 12">
    <name type="scientific">Coturnix japonica</name>
    <name type="common">Japanese quail</name>
    <name type="synonym">Coturnix coturnix japonica</name>
    <dbReference type="NCBI Taxonomy" id="93934"/>
    <lineage>
        <taxon>Eukaryota</taxon>
        <taxon>Metazoa</taxon>
        <taxon>Chordata</taxon>
        <taxon>Craniata</taxon>
        <taxon>Vertebrata</taxon>
        <taxon>Euteleostomi</taxon>
        <taxon>Archelosauria</taxon>
        <taxon>Archosauria</taxon>
        <taxon>Dinosauria</taxon>
        <taxon>Saurischia</taxon>
        <taxon>Theropoda</taxon>
        <taxon>Coelurosauria</taxon>
        <taxon>Aves</taxon>
        <taxon>Neognathae</taxon>
        <taxon>Galloanserae</taxon>
        <taxon>Galliformes</taxon>
        <taxon>Phasianidae</taxon>
        <taxon>Perdicinae</taxon>
        <taxon>Coturnix</taxon>
    </lineage>
</organism>
<comment type="subunit">
    <text evidence="7">Interacts with 5-lipoxygenase (ALOX5/5LO) in a calcium-independent manner. Binds to F-actin with a stoichiometry of 1:2.</text>
</comment>
<evidence type="ECO:0000259" key="10">
    <source>
        <dbReference type="PROSITE" id="PS51263"/>
    </source>
</evidence>
<dbReference type="Pfam" id="PF00241">
    <property type="entry name" value="Cofilin_ADF"/>
    <property type="match status" value="1"/>
</dbReference>
<evidence type="ECO:0000256" key="8">
    <source>
        <dbReference type="ARBA" id="ARBA00068121"/>
    </source>
</evidence>
<evidence type="ECO:0000256" key="1">
    <source>
        <dbReference type="ARBA" id="ARBA00004245"/>
    </source>
</evidence>
<dbReference type="Gene3D" id="3.40.20.10">
    <property type="entry name" value="Severin"/>
    <property type="match status" value="1"/>
</dbReference>
<keyword evidence="12" id="KW-1185">Reference proteome</keyword>
<accession>A0A8C2TS44</accession>
<dbReference type="Ensembl" id="ENSCJPT00005025180.1">
    <property type="protein sequence ID" value="ENSCJPP00005018097.1"/>
    <property type="gene ID" value="ENSCJPG00005014725.1"/>
</dbReference>
<comment type="subcellular location">
    <subcellularLocation>
        <location evidence="1">Cytoplasm</location>
        <location evidence="1">Cytoskeleton</location>
    </subcellularLocation>
</comment>
<dbReference type="FunFam" id="3.40.20.10:FF:000018">
    <property type="entry name" value="Coactosin-like 1"/>
    <property type="match status" value="1"/>
</dbReference>
<feature type="region of interest" description="Disordered" evidence="9">
    <location>
        <begin position="65"/>
        <end position="96"/>
    </location>
</feature>
<evidence type="ECO:0000256" key="6">
    <source>
        <dbReference type="ARBA" id="ARBA00058385"/>
    </source>
</evidence>
<evidence type="ECO:0000256" key="4">
    <source>
        <dbReference type="ARBA" id="ARBA00023212"/>
    </source>
</evidence>
<gene>
    <name evidence="11" type="primary">COTL1</name>
</gene>
<name>A0A8C2TS44_COTJA</name>
<dbReference type="PANTHER" id="PTHR10829">
    <property type="entry name" value="CORTACTIN AND DREBRIN"/>
    <property type="match status" value="1"/>
</dbReference>
<dbReference type="GO" id="GO:0030833">
    <property type="term" value="P:regulation of actin filament polymerization"/>
    <property type="evidence" value="ECO:0007669"/>
    <property type="project" value="TreeGrafter"/>
</dbReference>
<dbReference type="PANTHER" id="PTHR10829:SF29">
    <property type="entry name" value="COACTOSIN-LIKE PROTEIN"/>
    <property type="match status" value="1"/>
</dbReference>
<reference evidence="11" key="1">
    <citation type="submission" date="2015-11" db="EMBL/GenBank/DDBJ databases">
        <authorList>
            <consortium name="International Coturnix japonica Genome Analysis Consortium"/>
            <person name="Warren W."/>
            <person name="Burt D.W."/>
            <person name="Antin P.B."/>
            <person name="Lanford R."/>
            <person name="Gros J."/>
            <person name="Wilson R.K."/>
        </authorList>
    </citation>
    <scope>NUCLEOTIDE SEQUENCE [LARGE SCALE GENOMIC DNA]</scope>
</reference>
<comment type="similarity">
    <text evidence="5">Belongs to the actin-binding proteins ADF family. Coactosin subfamily.</text>
</comment>
<keyword evidence="2" id="KW-0963">Cytoplasm</keyword>